<dbReference type="PANTHER" id="PTHR43404">
    <property type="entry name" value="LIPOPOLYSACCHARIDE CHOLINEPHOSPHOTRANSFERASE LICD"/>
    <property type="match status" value="1"/>
</dbReference>
<dbReference type="Proteomes" id="UP001497600">
    <property type="component" value="Chromosome F"/>
</dbReference>
<feature type="domain" description="LicD/FKTN/FKRP nucleotidyltransferase" evidence="2">
    <location>
        <begin position="332"/>
        <end position="435"/>
    </location>
</feature>
<evidence type="ECO:0000256" key="1">
    <source>
        <dbReference type="SAM" id="Phobius"/>
    </source>
</evidence>
<evidence type="ECO:0000259" key="2">
    <source>
        <dbReference type="Pfam" id="PF04991"/>
    </source>
</evidence>
<protein>
    <recommendedName>
        <fullName evidence="2">LicD/FKTN/FKRP nucleotidyltransferase domain-containing protein</fullName>
    </recommendedName>
</protein>
<dbReference type="Pfam" id="PF04991">
    <property type="entry name" value="LicD"/>
    <property type="match status" value="1"/>
</dbReference>
<reference evidence="3 4" key="1">
    <citation type="submission" date="2024-01" db="EMBL/GenBank/DDBJ databases">
        <authorList>
            <consortium name="Genoscope - CEA"/>
            <person name="William W."/>
        </authorList>
    </citation>
    <scope>NUCLEOTIDE SEQUENCE [LARGE SCALE GENOMIC DNA]</scope>
    <source>
        <strain evidence="3 4">29B2s-10</strain>
    </source>
</reference>
<evidence type="ECO:0000313" key="4">
    <source>
        <dbReference type="Proteomes" id="UP001497600"/>
    </source>
</evidence>
<dbReference type="EMBL" id="OZ004258">
    <property type="protein sequence ID" value="CAK7911058.1"/>
    <property type="molecule type" value="Genomic_DNA"/>
</dbReference>
<sequence>MGLMRYKSAKLLLRVLVVVFGASLVLHSFFFKSDDYWQHTLEKQALEMNKVSKFQPRAPVHEVLSFIEEIQKDPKGTYKLGSLEKGIAFHWDDWMDLTTGDALLDKYRTELPMGQCDAVLDNYCSVNPYWMESYKTKVLRQAVYAYCKAALPDRVVVTTDSHYVHVPVNSEKSQRLGYGHTSHPQEDVILGMEKIQAKSKDSKNFKTHPIVRLQREVEVPMEDFTYSPEQEMVKLQMKMGGHKSTDKKDNDNDDVDLQKLTRKEQEYFHMLRYANTHADTADKFFKYPWIYSDLFKGQAHHLSAPFFKRFISDRERESVIHHMIRAWFEFAEAHEIVTWINYGSLLGWVYNGVNMPWDTDVDIQIPIAQLSKLEQDYNRTLVLENPRYGNAKYYLEVNPFYIRQGNGKNFIDARFIEVNSGLYIDFSVLSKSIYEPPAELFEGLEEKEKNKAIALNCKNFNWQLYQEILPLKYTTFEGGASYIPHKISSILDRKYGHASYTSKLRFMNHNYQQDINMWVPDRICKASPSDTNRFVSEKDHSKLSLEGACNSVLLQDEYEIIYQSAQRHINMESKLDSPVDYDIKTTQPLPILRKDAWEYYNDINNQYVDNDRWFIKHTISSL</sequence>
<organism evidence="3 4">
    <name type="scientific">[Candida] anglica</name>
    <dbReference type="NCBI Taxonomy" id="148631"/>
    <lineage>
        <taxon>Eukaryota</taxon>
        <taxon>Fungi</taxon>
        <taxon>Dikarya</taxon>
        <taxon>Ascomycota</taxon>
        <taxon>Saccharomycotina</taxon>
        <taxon>Pichiomycetes</taxon>
        <taxon>Debaryomycetaceae</taxon>
        <taxon>Kurtzmaniella</taxon>
    </lineage>
</organism>
<keyword evidence="1" id="KW-1133">Transmembrane helix</keyword>
<dbReference type="InterPro" id="IPR007074">
    <property type="entry name" value="LicD/FKTN/FKRP_NTP_transf"/>
</dbReference>
<accession>A0ABP0EIR1</accession>
<keyword evidence="4" id="KW-1185">Reference proteome</keyword>
<proteinExistence type="predicted"/>
<evidence type="ECO:0000313" key="3">
    <source>
        <dbReference type="EMBL" id="CAK7911058.1"/>
    </source>
</evidence>
<gene>
    <name evidence="3" type="ORF">CAAN4_F00694</name>
</gene>
<dbReference type="PANTHER" id="PTHR43404:SF1">
    <property type="entry name" value="MNN4P"/>
    <property type="match status" value="1"/>
</dbReference>
<keyword evidence="1" id="KW-0472">Membrane</keyword>
<feature type="transmembrane region" description="Helical" evidence="1">
    <location>
        <begin position="12"/>
        <end position="31"/>
    </location>
</feature>
<name>A0ABP0EIR1_9ASCO</name>
<keyword evidence="1" id="KW-0812">Transmembrane</keyword>
<dbReference type="InterPro" id="IPR052942">
    <property type="entry name" value="LPS_cholinephosphotransferase"/>
</dbReference>